<dbReference type="OrthoDB" id="5560686at2759"/>
<dbReference type="EnsemblMetazoa" id="XM_003387084.3">
    <property type="protein sequence ID" value="XP_003387132.1"/>
    <property type="gene ID" value="LOC100639445"/>
</dbReference>
<organism evidence="3">
    <name type="scientific">Amphimedon queenslandica</name>
    <name type="common">Sponge</name>
    <dbReference type="NCBI Taxonomy" id="400682"/>
    <lineage>
        <taxon>Eukaryota</taxon>
        <taxon>Metazoa</taxon>
        <taxon>Porifera</taxon>
        <taxon>Demospongiae</taxon>
        <taxon>Heteroscleromorpha</taxon>
        <taxon>Haplosclerida</taxon>
        <taxon>Niphatidae</taxon>
        <taxon>Amphimedon</taxon>
    </lineage>
</organism>
<dbReference type="Proteomes" id="UP000007879">
    <property type="component" value="Unassembled WGS sequence"/>
</dbReference>
<dbReference type="PANTHER" id="PTHR46167">
    <property type="entry name" value="N-LYSINE METHYLTRANSFERASE KMT5A"/>
    <property type="match status" value="1"/>
</dbReference>
<evidence type="ECO:0000313" key="4">
    <source>
        <dbReference type="Proteomes" id="UP000007879"/>
    </source>
</evidence>
<dbReference type="EnsemblMetazoa" id="Aqu2.1.29876_001">
    <property type="protein sequence ID" value="Aqu2.1.29876_001"/>
    <property type="gene ID" value="Aqu2.1.29876"/>
</dbReference>
<name>A0A1X7UQD4_AMPQE</name>
<dbReference type="GO" id="GO:0006357">
    <property type="term" value="P:regulation of transcription by RNA polymerase II"/>
    <property type="evidence" value="ECO:0007669"/>
    <property type="project" value="TreeGrafter"/>
</dbReference>
<dbReference type="InterPro" id="IPR001214">
    <property type="entry name" value="SET_dom"/>
</dbReference>
<dbReference type="PROSITE" id="PS50280">
    <property type="entry name" value="SET"/>
    <property type="match status" value="1"/>
</dbReference>
<dbReference type="AlphaFoldDB" id="A0A1X7UQD4"/>
<evidence type="ECO:0000259" key="2">
    <source>
        <dbReference type="PROSITE" id="PS50280"/>
    </source>
</evidence>
<dbReference type="GO" id="GO:0042799">
    <property type="term" value="F:histone H4K20 methyltransferase activity"/>
    <property type="evidence" value="ECO:0007669"/>
    <property type="project" value="TreeGrafter"/>
</dbReference>
<feature type="domain" description="SET" evidence="2">
    <location>
        <begin position="85"/>
        <end position="207"/>
    </location>
</feature>
<dbReference type="Pfam" id="PF00856">
    <property type="entry name" value="SET"/>
    <property type="match status" value="1"/>
</dbReference>
<dbReference type="InParanoid" id="A0A1X7UQD4"/>
<dbReference type="PANTHER" id="PTHR46167:SF1">
    <property type="entry name" value="N-LYSINE METHYLTRANSFERASE KMT5A"/>
    <property type="match status" value="1"/>
</dbReference>
<dbReference type="GO" id="GO:0005634">
    <property type="term" value="C:nucleus"/>
    <property type="evidence" value="ECO:0007669"/>
    <property type="project" value="TreeGrafter"/>
</dbReference>
<dbReference type="GO" id="GO:0005700">
    <property type="term" value="C:polytene chromosome"/>
    <property type="evidence" value="ECO:0007669"/>
    <property type="project" value="TreeGrafter"/>
</dbReference>
<feature type="region of interest" description="Disordered" evidence="1">
    <location>
        <begin position="1"/>
        <end position="43"/>
    </location>
</feature>
<gene>
    <name evidence="3" type="primary">100639445</name>
</gene>
<dbReference type="STRING" id="400682.A0A1X7UQD4"/>
<dbReference type="KEGG" id="aqu:100639445"/>
<dbReference type="InterPro" id="IPR046341">
    <property type="entry name" value="SET_dom_sf"/>
</dbReference>
<dbReference type="SUPFAM" id="SSF82199">
    <property type="entry name" value="SET domain"/>
    <property type="match status" value="1"/>
</dbReference>
<protein>
    <recommendedName>
        <fullName evidence="2">SET domain-containing protein</fullName>
    </recommendedName>
</protein>
<dbReference type="InterPro" id="IPR051760">
    <property type="entry name" value="KMT5A"/>
</dbReference>
<dbReference type="SMART" id="SM00317">
    <property type="entry name" value="SET"/>
    <property type="match status" value="1"/>
</dbReference>
<dbReference type="InterPro" id="IPR047266">
    <property type="entry name" value="KMT5A-like_SET"/>
</dbReference>
<reference evidence="4" key="1">
    <citation type="journal article" date="2010" name="Nature">
        <title>The Amphimedon queenslandica genome and the evolution of animal complexity.</title>
        <authorList>
            <person name="Srivastava M."/>
            <person name="Simakov O."/>
            <person name="Chapman J."/>
            <person name="Fahey B."/>
            <person name="Gauthier M.E."/>
            <person name="Mitros T."/>
            <person name="Richards G.S."/>
            <person name="Conaco C."/>
            <person name="Dacre M."/>
            <person name="Hellsten U."/>
            <person name="Larroux C."/>
            <person name="Putnam N.H."/>
            <person name="Stanke M."/>
            <person name="Adamska M."/>
            <person name="Darling A."/>
            <person name="Degnan S.M."/>
            <person name="Oakley T.H."/>
            <person name="Plachetzki D.C."/>
            <person name="Zhai Y."/>
            <person name="Adamski M."/>
            <person name="Calcino A."/>
            <person name="Cummins S.F."/>
            <person name="Goodstein D.M."/>
            <person name="Harris C."/>
            <person name="Jackson D.J."/>
            <person name="Leys S.P."/>
            <person name="Shu S."/>
            <person name="Woodcroft B.J."/>
            <person name="Vervoort M."/>
            <person name="Kosik K.S."/>
            <person name="Manning G."/>
            <person name="Degnan B.M."/>
            <person name="Rokhsar D.S."/>
        </authorList>
    </citation>
    <scope>NUCLEOTIDE SEQUENCE [LARGE SCALE GENOMIC DNA]</scope>
</reference>
<proteinExistence type="predicted"/>
<dbReference type="Gene3D" id="2.170.270.10">
    <property type="entry name" value="SET domain"/>
    <property type="match status" value="1"/>
</dbReference>
<sequence>MATNEKAVMKEEKDPSKLTIKKEPDQGENKKRNRTRGKAVKNDKTEMKPITQYFPLRRSTRRVKSLMEEEKTSEIIRKLEHKIEDGLKVIETDGKGRGVVATRTFHKDELICEYSGELISYREAVQREQEYSKDSGIGCYMYYFEFQSKKLCVDATTDNKRMGRLVNHSKTKPNVITKLIPVEDHPYLCLMAARTVSPGEELVYDYGERKKDIIKHHQWLTS</sequence>
<feature type="compositionally biased region" description="Basic and acidic residues" evidence="1">
    <location>
        <begin position="7"/>
        <end position="30"/>
    </location>
</feature>
<evidence type="ECO:0000256" key="1">
    <source>
        <dbReference type="SAM" id="MobiDB-lite"/>
    </source>
</evidence>
<evidence type="ECO:0000313" key="3">
    <source>
        <dbReference type="EnsemblMetazoa" id="Aqu2.1.29876_001"/>
    </source>
</evidence>
<dbReference type="eggNOG" id="KOG1085">
    <property type="taxonomic scope" value="Eukaryota"/>
</dbReference>
<dbReference type="CDD" id="cd10528">
    <property type="entry name" value="SET_SETD8"/>
    <property type="match status" value="1"/>
</dbReference>
<accession>A0A1X7UQD4</accession>
<keyword evidence="4" id="KW-1185">Reference proteome</keyword>
<reference evidence="3" key="2">
    <citation type="submission" date="2017-05" db="UniProtKB">
        <authorList>
            <consortium name="EnsemblMetazoa"/>
        </authorList>
    </citation>
    <scope>IDENTIFICATION</scope>
</reference>